<keyword evidence="3" id="KW-1185">Reference proteome</keyword>
<protein>
    <submittedName>
        <fullName evidence="4">ABC transporter ATP-binding protein</fullName>
    </submittedName>
</protein>
<feature type="region of interest" description="Disordered" evidence="1">
    <location>
        <begin position="63"/>
        <end position="85"/>
    </location>
</feature>
<dbReference type="EMBL" id="UYRR01002239">
    <property type="protein sequence ID" value="VDK19399.1"/>
    <property type="molecule type" value="Genomic_DNA"/>
</dbReference>
<proteinExistence type="predicted"/>
<organism evidence="4">
    <name type="scientific">Anisakis simplex</name>
    <name type="common">Herring worm</name>
    <dbReference type="NCBI Taxonomy" id="6269"/>
    <lineage>
        <taxon>Eukaryota</taxon>
        <taxon>Metazoa</taxon>
        <taxon>Ecdysozoa</taxon>
        <taxon>Nematoda</taxon>
        <taxon>Chromadorea</taxon>
        <taxon>Rhabditida</taxon>
        <taxon>Spirurina</taxon>
        <taxon>Ascaridomorpha</taxon>
        <taxon>Ascaridoidea</taxon>
        <taxon>Anisakidae</taxon>
        <taxon>Anisakis</taxon>
        <taxon>Anisakis simplex complex</taxon>
    </lineage>
</organism>
<evidence type="ECO:0000256" key="1">
    <source>
        <dbReference type="SAM" id="MobiDB-lite"/>
    </source>
</evidence>
<evidence type="ECO:0000313" key="2">
    <source>
        <dbReference type="EMBL" id="VDK19399.1"/>
    </source>
</evidence>
<dbReference type="Proteomes" id="UP000267096">
    <property type="component" value="Unassembled WGS sequence"/>
</dbReference>
<reference evidence="4" key="1">
    <citation type="submission" date="2017-02" db="UniProtKB">
        <authorList>
            <consortium name="WormBaseParasite"/>
        </authorList>
    </citation>
    <scope>IDENTIFICATION</scope>
</reference>
<name>A0A0M3J392_ANISI</name>
<accession>A0A0M3J392</accession>
<dbReference type="AlphaFoldDB" id="A0A0M3J392"/>
<evidence type="ECO:0000313" key="3">
    <source>
        <dbReference type="Proteomes" id="UP000267096"/>
    </source>
</evidence>
<dbReference type="OrthoDB" id="272141at2759"/>
<sequence length="85" mass="9582">MLTHSTDQAATDLLEKVLVYRPSERLHGPSFLADPYFDDLFNVETMRNGKMLDTITQKDREDALNGDRLDSDSGSVQLSDSFNNT</sequence>
<gene>
    <name evidence="2" type="ORF">ASIM_LOCUS1877</name>
</gene>
<dbReference type="WBParaSite" id="ASIM_0000200501-mRNA-1">
    <property type="protein sequence ID" value="ASIM_0000200501-mRNA-1"/>
    <property type="gene ID" value="ASIM_0000200501"/>
</dbReference>
<reference evidence="2 3" key="2">
    <citation type="submission" date="2018-11" db="EMBL/GenBank/DDBJ databases">
        <authorList>
            <consortium name="Pathogen Informatics"/>
        </authorList>
    </citation>
    <scope>NUCLEOTIDE SEQUENCE [LARGE SCALE GENOMIC DNA]</scope>
</reference>
<feature type="compositionally biased region" description="Polar residues" evidence="1">
    <location>
        <begin position="72"/>
        <end position="85"/>
    </location>
</feature>
<evidence type="ECO:0000313" key="4">
    <source>
        <dbReference type="WBParaSite" id="ASIM_0000200501-mRNA-1"/>
    </source>
</evidence>